<reference evidence="2 3" key="1">
    <citation type="submission" date="2018-11" db="EMBL/GenBank/DDBJ databases">
        <title>Neisseria weixii sp. nov. isolated from the rectal contents of plateau pika (Ochotona cruzoniae).</title>
        <authorList>
            <person name="Zhang G."/>
        </authorList>
    </citation>
    <scope>NUCLEOTIDE SEQUENCE [LARGE SCALE GENOMIC DNA]</scope>
    <source>
        <strain evidence="2 3">10009</strain>
    </source>
</reference>
<protein>
    <submittedName>
        <fullName evidence="2">DUF2061 domain-containing protein</fullName>
    </submittedName>
</protein>
<accession>A0A3N4MKK0</accession>
<dbReference type="EMBL" id="RPFL01000039">
    <property type="protein sequence ID" value="RPD84244.1"/>
    <property type="molecule type" value="Genomic_DNA"/>
</dbReference>
<evidence type="ECO:0000313" key="2">
    <source>
        <dbReference type="EMBL" id="RPD84244.1"/>
    </source>
</evidence>
<feature type="domain" description="DUF2061" evidence="1">
    <location>
        <begin position="1"/>
        <end position="50"/>
    </location>
</feature>
<comment type="caution">
    <text evidence="2">The sequence shown here is derived from an EMBL/GenBank/DDBJ whole genome shotgun (WGS) entry which is preliminary data.</text>
</comment>
<sequence>MIKTITFAMLHFGVAFSVAYVLTGSIGISSAVALIEPMVVVFYFHEKAWNRYERKKSKKQAMLLPLHQYVEAENMLS</sequence>
<evidence type="ECO:0000259" key="1">
    <source>
        <dbReference type="Pfam" id="PF09834"/>
    </source>
</evidence>
<dbReference type="Pfam" id="PF09834">
    <property type="entry name" value="DUF2061"/>
    <property type="match status" value="1"/>
</dbReference>
<organism evidence="2 3">
    <name type="scientific">Neisseria weixii</name>
    <dbReference type="NCBI Taxonomy" id="1853276"/>
    <lineage>
        <taxon>Bacteria</taxon>
        <taxon>Pseudomonadati</taxon>
        <taxon>Pseudomonadota</taxon>
        <taxon>Betaproteobacteria</taxon>
        <taxon>Neisseriales</taxon>
        <taxon>Neisseriaceae</taxon>
        <taxon>Neisseria</taxon>
    </lineage>
</organism>
<dbReference type="RefSeq" id="WP_123804817.1">
    <property type="nucleotide sequence ID" value="NZ_RPFL01000039.1"/>
</dbReference>
<dbReference type="InterPro" id="IPR018638">
    <property type="entry name" value="DUF2061_membrane"/>
</dbReference>
<dbReference type="AlphaFoldDB" id="A0A3N4MKK0"/>
<dbReference type="OrthoDB" id="9133582at2"/>
<evidence type="ECO:0000313" key="3">
    <source>
        <dbReference type="Proteomes" id="UP000272412"/>
    </source>
</evidence>
<dbReference type="Proteomes" id="UP000272412">
    <property type="component" value="Unassembled WGS sequence"/>
</dbReference>
<name>A0A3N4MKK0_9NEIS</name>
<proteinExistence type="predicted"/>
<keyword evidence="3" id="KW-1185">Reference proteome</keyword>
<gene>
    <name evidence="2" type="ORF">EGK74_11275</name>
</gene>